<dbReference type="SUPFAM" id="SSF49464">
    <property type="entry name" value="Carboxypeptidase regulatory domain-like"/>
    <property type="match status" value="1"/>
</dbReference>
<dbReference type="EMBL" id="SGXA01000002">
    <property type="protein sequence ID" value="RZS71060.1"/>
    <property type="molecule type" value="Genomic_DNA"/>
</dbReference>
<comment type="similarity">
    <text evidence="7">Belongs to the TonB-dependent receptor family.</text>
</comment>
<evidence type="ECO:0000256" key="9">
    <source>
        <dbReference type="SAM" id="Phobius"/>
    </source>
</evidence>
<dbReference type="Gene3D" id="2.60.40.1120">
    <property type="entry name" value="Carboxypeptidase-like, regulatory domain"/>
    <property type="match status" value="1"/>
</dbReference>
<dbReference type="PROSITE" id="PS52016">
    <property type="entry name" value="TONB_DEPENDENT_REC_3"/>
    <property type="match status" value="1"/>
</dbReference>
<dbReference type="InterPro" id="IPR039426">
    <property type="entry name" value="TonB-dep_rcpt-like"/>
</dbReference>
<evidence type="ECO:0000256" key="8">
    <source>
        <dbReference type="SAM" id="MobiDB-lite"/>
    </source>
</evidence>
<gene>
    <name evidence="11" type="ORF">EV199_2961</name>
</gene>
<sequence>MQKTAFGSGTALAFSHCPPKRFRGLTKTLLVMKLTIFFTAIVFFQVQAANSLAQTVTISGKDLTLKQVFAAIEKQTDYVLLNTKGTLEGTKTVSLTVHKMPLKEFLDFVLKEQELEYEIHGNTILLSKMQAVVDKTVPGIIQIFPQNNLVYGQVVNEEGYPLSGVSIFVRKANRGTYTDALGKFSIQANPGDSLVFSFIGYAGQQLKITSNQLLVRMKVTHSVMDEMKVTAYGKTSKRTATGNITTIKAEEITKQPIFNPLQALVGRVPGVAVLQTSGNLAAPIELVIRGRNNISPTAIIDPLYVIDGLPLSNNNIHPSSGGTNISMGPVQGGNSNTGGESPLNMINPNDIESITILKDADATAIYGSRGANGVVLITTKKGKSGPPVFNLRIANGINSIQKYPKVLSTKDYLAVRREALRNDGIVPNIVEAPDLVLWDSTRNKDWQRELIGTGVETNINLSVSGGAGNSTYRLSGGYMSSTTLLNQGGKNERISFNSTFNYVSTNQKFRFALINSLATTNVKAIKANDPSSLPPNAPEIYNNKGEFNFEPYRTTGTAIFPFSDLKRPSVSKTFSNQTSVNLDYNILKGLSMGLSGNYAFSHNDIIQKSPEASFDTKLPNTPIAIYGNTKARNWQIQQKVEYQTFIGKGSLSIKHVAEYAAAATGSQTIFAMFFPNDEMMKSYNNAGFVQASEASVETRILKFTGMVNYNWSNKYIFSLSATRDGSSSFGKGKRFGNFGSVALAWNANEEKWIKQILPSWFTFLKFRGSYGLTGASSLTPYEFLSRWSKNVSDGMASSLLPYDGIMAFHVIKPLNQEFRWVSTRKAELTIEMGFLQDRINLEASVYHHSSTDQLGSVPIPKYTGFSQAFTNTQANLRNTGFEFSMSAKLLSSKDWALTTSFVLGLNRNKLVDFPNLEYSSHKGNLKVGYSNTTKYVLRYTGINPLTGEYSFEDHNKDGRITVKENIFPSSYNDDRYIAIETAEKYSGGFTFELSWKELSFYTQFDFKNRLRRDPYIMAVVGERKNIALPGEILNNHWRQPGDIVSYPKFTTRSAGLGRIESSDAAYVNGSYIRLNVINISWNIPNTLTKKIGIKNASIGVSTNNLFTFSSYRGLDPQIDNIFSAAPIPRVISSNLNINF</sequence>
<reference evidence="11 12" key="1">
    <citation type="submission" date="2019-02" db="EMBL/GenBank/DDBJ databases">
        <title>Genomic Encyclopedia of Type Strains, Phase IV (KMG-IV): sequencing the most valuable type-strain genomes for metagenomic binning, comparative biology and taxonomic classification.</title>
        <authorList>
            <person name="Goeker M."/>
        </authorList>
    </citation>
    <scope>NUCLEOTIDE SEQUENCE [LARGE SCALE GENOMIC DNA]</scope>
    <source>
        <strain evidence="11 12">DSM 18116</strain>
    </source>
</reference>
<dbReference type="NCBIfam" id="TIGR04057">
    <property type="entry name" value="SusC_RagA_signa"/>
    <property type="match status" value="1"/>
</dbReference>
<dbReference type="Gene3D" id="2.40.170.20">
    <property type="entry name" value="TonB-dependent receptor, beta-barrel domain"/>
    <property type="match status" value="1"/>
</dbReference>
<evidence type="ECO:0000256" key="5">
    <source>
        <dbReference type="ARBA" id="ARBA00023136"/>
    </source>
</evidence>
<dbReference type="Gene3D" id="2.170.130.10">
    <property type="entry name" value="TonB-dependent receptor, plug domain"/>
    <property type="match status" value="1"/>
</dbReference>
<evidence type="ECO:0000256" key="2">
    <source>
        <dbReference type="ARBA" id="ARBA00022448"/>
    </source>
</evidence>
<dbReference type="InterPro" id="IPR036942">
    <property type="entry name" value="Beta-barrel_TonB_sf"/>
</dbReference>
<evidence type="ECO:0000256" key="4">
    <source>
        <dbReference type="ARBA" id="ARBA00022692"/>
    </source>
</evidence>
<keyword evidence="2 7" id="KW-0813">Transport</keyword>
<dbReference type="Pfam" id="PF07715">
    <property type="entry name" value="Plug"/>
    <property type="match status" value="1"/>
</dbReference>
<dbReference type="InterPro" id="IPR023997">
    <property type="entry name" value="TonB-dep_OMP_SusC/RagA_CS"/>
</dbReference>
<protein>
    <submittedName>
        <fullName evidence="11">TonB-linked SusC/RagA family outer membrane protein</fullName>
    </submittedName>
</protein>
<dbReference type="AlphaFoldDB" id="A0A4Q7MVE9"/>
<dbReference type="InterPro" id="IPR037066">
    <property type="entry name" value="Plug_dom_sf"/>
</dbReference>
<keyword evidence="3 7" id="KW-1134">Transmembrane beta strand</keyword>
<keyword evidence="5 7" id="KW-0472">Membrane</keyword>
<dbReference type="GO" id="GO:0009279">
    <property type="term" value="C:cell outer membrane"/>
    <property type="evidence" value="ECO:0007669"/>
    <property type="project" value="UniProtKB-SubCell"/>
</dbReference>
<evidence type="ECO:0000256" key="3">
    <source>
        <dbReference type="ARBA" id="ARBA00022452"/>
    </source>
</evidence>
<dbReference type="SUPFAM" id="SSF56935">
    <property type="entry name" value="Porins"/>
    <property type="match status" value="1"/>
</dbReference>
<organism evidence="11 12">
    <name type="scientific">Pseudobacter ginsenosidimutans</name>
    <dbReference type="NCBI Taxonomy" id="661488"/>
    <lineage>
        <taxon>Bacteria</taxon>
        <taxon>Pseudomonadati</taxon>
        <taxon>Bacteroidota</taxon>
        <taxon>Chitinophagia</taxon>
        <taxon>Chitinophagales</taxon>
        <taxon>Chitinophagaceae</taxon>
        <taxon>Pseudobacter</taxon>
    </lineage>
</organism>
<evidence type="ECO:0000259" key="10">
    <source>
        <dbReference type="Pfam" id="PF07715"/>
    </source>
</evidence>
<evidence type="ECO:0000313" key="12">
    <source>
        <dbReference type="Proteomes" id="UP000293874"/>
    </source>
</evidence>
<evidence type="ECO:0000313" key="11">
    <source>
        <dbReference type="EMBL" id="RZS71060.1"/>
    </source>
</evidence>
<dbReference type="Pfam" id="PF13715">
    <property type="entry name" value="CarbopepD_reg_2"/>
    <property type="match status" value="1"/>
</dbReference>
<feature type="region of interest" description="Disordered" evidence="8">
    <location>
        <begin position="320"/>
        <end position="343"/>
    </location>
</feature>
<dbReference type="Proteomes" id="UP000293874">
    <property type="component" value="Unassembled WGS sequence"/>
</dbReference>
<evidence type="ECO:0000256" key="1">
    <source>
        <dbReference type="ARBA" id="ARBA00004571"/>
    </source>
</evidence>
<dbReference type="InterPro" id="IPR023996">
    <property type="entry name" value="TonB-dep_OMP_SusC/RagA"/>
</dbReference>
<keyword evidence="4 7" id="KW-0812">Transmembrane</keyword>
<proteinExistence type="inferred from homology"/>
<comment type="subcellular location">
    <subcellularLocation>
        <location evidence="1 7">Cell outer membrane</location>
        <topology evidence="1 7">Multi-pass membrane protein</topology>
    </subcellularLocation>
</comment>
<feature type="domain" description="TonB-dependent receptor plug" evidence="10">
    <location>
        <begin position="237"/>
        <end position="374"/>
    </location>
</feature>
<dbReference type="InterPro" id="IPR008969">
    <property type="entry name" value="CarboxyPept-like_regulatory"/>
</dbReference>
<evidence type="ECO:0000256" key="7">
    <source>
        <dbReference type="PROSITE-ProRule" id="PRU01360"/>
    </source>
</evidence>
<dbReference type="InterPro" id="IPR012910">
    <property type="entry name" value="Plug_dom"/>
</dbReference>
<keyword evidence="12" id="KW-1185">Reference proteome</keyword>
<accession>A0A4Q7MVE9</accession>
<comment type="caution">
    <text evidence="11">The sequence shown here is derived from an EMBL/GenBank/DDBJ whole genome shotgun (WGS) entry which is preliminary data.</text>
</comment>
<keyword evidence="9" id="KW-1133">Transmembrane helix</keyword>
<name>A0A4Q7MVE9_9BACT</name>
<feature type="transmembrane region" description="Helical" evidence="9">
    <location>
        <begin position="30"/>
        <end position="48"/>
    </location>
</feature>
<evidence type="ECO:0000256" key="6">
    <source>
        <dbReference type="ARBA" id="ARBA00023237"/>
    </source>
</evidence>
<keyword evidence="6 7" id="KW-0998">Cell outer membrane</keyword>
<dbReference type="NCBIfam" id="TIGR04056">
    <property type="entry name" value="OMP_RagA_SusC"/>
    <property type="match status" value="1"/>
</dbReference>